<dbReference type="EMBL" id="JBFOLJ010000045">
    <property type="protein sequence ID" value="KAL2457102.1"/>
    <property type="molecule type" value="Genomic_DNA"/>
</dbReference>
<proteinExistence type="predicted"/>
<feature type="region of interest" description="Disordered" evidence="1">
    <location>
        <begin position="54"/>
        <end position="82"/>
    </location>
</feature>
<gene>
    <name evidence="2" type="ORF">Fot_56513</name>
</gene>
<evidence type="ECO:0000313" key="2">
    <source>
        <dbReference type="EMBL" id="KAL2457102.1"/>
    </source>
</evidence>
<evidence type="ECO:0000256" key="1">
    <source>
        <dbReference type="SAM" id="MobiDB-lite"/>
    </source>
</evidence>
<sequence>MDNLNSQGWFERKKSRCEAKALANMRTEATFGTLVAAICRPIAKAATIRCSQADLPPRVRAHSRSNEIPGSSSDPYRAGNRNRIGQRAVSRACSRMPCYVSWTKAKLSRQWEQKGGSRTGLFSKYHST</sequence>
<organism evidence="2 3">
    <name type="scientific">Forsythia ovata</name>
    <dbReference type="NCBI Taxonomy" id="205694"/>
    <lineage>
        <taxon>Eukaryota</taxon>
        <taxon>Viridiplantae</taxon>
        <taxon>Streptophyta</taxon>
        <taxon>Embryophyta</taxon>
        <taxon>Tracheophyta</taxon>
        <taxon>Spermatophyta</taxon>
        <taxon>Magnoliopsida</taxon>
        <taxon>eudicotyledons</taxon>
        <taxon>Gunneridae</taxon>
        <taxon>Pentapetalae</taxon>
        <taxon>asterids</taxon>
        <taxon>lamiids</taxon>
        <taxon>Lamiales</taxon>
        <taxon>Oleaceae</taxon>
        <taxon>Forsythieae</taxon>
        <taxon>Forsythia</taxon>
    </lineage>
</organism>
<comment type="caution">
    <text evidence="2">The sequence shown here is derived from an EMBL/GenBank/DDBJ whole genome shotgun (WGS) entry which is preliminary data.</text>
</comment>
<name>A0ABD1P0A3_9LAMI</name>
<dbReference type="AlphaFoldDB" id="A0ABD1P0A3"/>
<accession>A0ABD1P0A3</accession>
<evidence type="ECO:0000313" key="3">
    <source>
        <dbReference type="Proteomes" id="UP001604277"/>
    </source>
</evidence>
<dbReference type="Proteomes" id="UP001604277">
    <property type="component" value="Unassembled WGS sequence"/>
</dbReference>
<reference evidence="3" key="1">
    <citation type="submission" date="2024-07" db="EMBL/GenBank/DDBJ databases">
        <title>Two chromosome-level genome assemblies of Korean endemic species Abeliophyllum distichum and Forsythia ovata (Oleaceae).</title>
        <authorList>
            <person name="Jang H."/>
        </authorList>
    </citation>
    <scope>NUCLEOTIDE SEQUENCE [LARGE SCALE GENOMIC DNA]</scope>
</reference>
<keyword evidence="3" id="KW-1185">Reference proteome</keyword>
<protein>
    <submittedName>
        <fullName evidence="2">Uncharacterized protein</fullName>
    </submittedName>
</protein>